<sequence length="248" mass="27825">MEAISAENRTFDILNMVSCGRDQDFGYYQIHTPQGSSQVSRACQAPTSLDFQVERRTLSSIETAWHSVRLEYASLVSESSVLHGTSNQSASPKWDHRLLGWSPEDIYSVSKDTEIYSLIEGHNIGPAFLAHITENGDSVIGYAVERIPGRRATIVFLVADDGHVVQHDFSESFLTGDDVAHAKYMDSLVDILWQGWLPPHRPLDQELGEKLEKIDKRDDGIHAVTLGQAVLQDKVDINRRSTENYLEN</sequence>
<dbReference type="EMBL" id="KN294022">
    <property type="protein sequence ID" value="EEH38513.2"/>
    <property type="molecule type" value="Genomic_DNA"/>
</dbReference>
<dbReference type="OrthoDB" id="2687876at2759"/>
<name>C1HBU9_PARBA</name>
<dbReference type="eggNOG" id="ENOG502RPYH">
    <property type="taxonomic scope" value="Eukaryota"/>
</dbReference>
<dbReference type="RefSeq" id="XP_015701119.1">
    <property type="nucleotide sequence ID" value="XM_015846455.1"/>
</dbReference>
<reference evidence="1 2" key="1">
    <citation type="journal article" date="2011" name="PLoS Genet.">
        <title>Comparative genomic analysis of human fungal pathogens causing paracoccidioidomycosis.</title>
        <authorList>
            <person name="Desjardins C.A."/>
            <person name="Champion M.D."/>
            <person name="Holder J.W."/>
            <person name="Muszewska A."/>
            <person name="Goldberg J."/>
            <person name="Bailao A.M."/>
            <person name="Brigido M.M."/>
            <person name="Ferreira M.E."/>
            <person name="Garcia A.M."/>
            <person name="Grynberg M."/>
            <person name="Gujja S."/>
            <person name="Heiman D.I."/>
            <person name="Henn M.R."/>
            <person name="Kodira C.D."/>
            <person name="Leon-Narvaez H."/>
            <person name="Longo L.V."/>
            <person name="Ma L.J."/>
            <person name="Malavazi I."/>
            <person name="Matsuo A.L."/>
            <person name="Morais F.V."/>
            <person name="Pereira M."/>
            <person name="Rodriguez-Brito S."/>
            <person name="Sakthikumar S."/>
            <person name="Salem-Izacc S.M."/>
            <person name="Sykes S.M."/>
            <person name="Teixeira M.M."/>
            <person name="Vallejo M.C."/>
            <person name="Walter M.E."/>
            <person name="Yandava C."/>
            <person name="Young S."/>
            <person name="Zeng Q."/>
            <person name="Zucker J."/>
            <person name="Felipe M.S."/>
            <person name="Goldman G.H."/>
            <person name="Haas B.J."/>
            <person name="McEwen J.G."/>
            <person name="Nino-Vega G."/>
            <person name="Puccia R."/>
            <person name="San-Blas G."/>
            <person name="Soares C.M."/>
            <person name="Birren B.W."/>
            <person name="Cuomo C.A."/>
        </authorList>
    </citation>
    <scope>NUCLEOTIDE SEQUENCE [LARGE SCALE GENOMIC DNA]</scope>
    <source>
        <strain evidence="2">ATCC MYA-826 / Pb01</strain>
    </source>
</reference>
<gene>
    <name evidence="1" type="ORF">PAAG_08240</name>
</gene>
<dbReference type="GeneID" id="9093089"/>
<evidence type="ECO:0000313" key="2">
    <source>
        <dbReference type="Proteomes" id="UP000002059"/>
    </source>
</evidence>
<dbReference type="OMA" id="SCGRDQD"/>
<dbReference type="VEuPathDB" id="FungiDB:PAAG_08240"/>
<dbReference type="AlphaFoldDB" id="C1HBU9"/>
<protein>
    <submittedName>
        <fullName evidence="1">Uncharacterized protein</fullName>
    </submittedName>
</protein>
<organism evidence="1 2">
    <name type="scientific">Paracoccidioides lutzii (strain ATCC MYA-826 / Pb01)</name>
    <name type="common">Paracoccidioides brasiliensis</name>
    <dbReference type="NCBI Taxonomy" id="502779"/>
    <lineage>
        <taxon>Eukaryota</taxon>
        <taxon>Fungi</taxon>
        <taxon>Dikarya</taxon>
        <taxon>Ascomycota</taxon>
        <taxon>Pezizomycotina</taxon>
        <taxon>Eurotiomycetes</taxon>
        <taxon>Eurotiomycetidae</taxon>
        <taxon>Onygenales</taxon>
        <taxon>Ajellomycetaceae</taxon>
        <taxon>Paracoccidioides</taxon>
    </lineage>
</organism>
<evidence type="ECO:0000313" key="1">
    <source>
        <dbReference type="EMBL" id="EEH38513.2"/>
    </source>
</evidence>
<accession>C1HBU9</accession>
<proteinExistence type="predicted"/>
<keyword evidence="2" id="KW-1185">Reference proteome</keyword>
<dbReference type="Proteomes" id="UP000002059">
    <property type="component" value="Partially assembled WGS sequence"/>
</dbReference>
<dbReference type="STRING" id="502779.C1HBU9"/>
<dbReference type="KEGG" id="pbl:PAAG_08240"/>
<dbReference type="HOGENOM" id="CLU_098015_0_0_1"/>